<keyword evidence="2" id="KW-0548">Nucleotidyltransferase</keyword>
<evidence type="ECO:0000313" key="2">
    <source>
        <dbReference type="EMBL" id="GFC56165.1"/>
    </source>
</evidence>
<reference evidence="2" key="1">
    <citation type="journal article" date="2019" name="Sci. Rep.">
        <title>Draft genome of Tanacetum cinerariifolium, the natural source of mosquito coil.</title>
        <authorList>
            <person name="Yamashiro T."/>
            <person name="Shiraishi A."/>
            <person name="Satake H."/>
            <person name="Nakayama K."/>
        </authorList>
    </citation>
    <scope>NUCLEOTIDE SEQUENCE</scope>
</reference>
<dbReference type="InterPro" id="IPR026960">
    <property type="entry name" value="RVT-Znf"/>
</dbReference>
<feature type="non-terminal residue" evidence="2">
    <location>
        <position position="1"/>
    </location>
</feature>
<keyword evidence="2" id="KW-0808">Transferase</keyword>
<dbReference type="EMBL" id="BKCJ010968277">
    <property type="protein sequence ID" value="GFC56165.1"/>
    <property type="molecule type" value="Genomic_DNA"/>
</dbReference>
<keyword evidence="2" id="KW-0695">RNA-directed DNA polymerase</keyword>
<protein>
    <submittedName>
        <fullName evidence="2">RNA-directed DNA polymerase, eukaryota</fullName>
    </submittedName>
</protein>
<evidence type="ECO:0000259" key="1">
    <source>
        <dbReference type="Pfam" id="PF13966"/>
    </source>
</evidence>
<dbReference type="AlphaFoldDB" id="A0A699Q6C7"/>
<gene>
    <name evidence="2" type="ORF">Tci_828135</name>
</gene>
<feature type="domain" description="Reverse transcriptase zinc-binding" evidence="1">
    <location>
        <begin position="32"/>
        <end position="94"/>
    </location>
</feature>
<comment type="caution">
    <text evidence="2">The sequence shown here is derived from an EMBL/GenBank/DDBJ whole genome shotgun (WGS) entry which is preliminary data.</text>
</comment>
<dbReference type="Pfam" id="PF13966">
    <property type="entry name" value="zf-RVT"/>
    <property type="match status" value="1"/>
</dbReference>
<sequence length="117" mass="13572">TWTRNNSGEFSIASVRMFIDDKVCTGGDQITNWIWYVPNKVNILTWKIMSNSLATKFSISRRSIIIDSISCVNCDLGVETTNHLFFTCGMVQQVRRLINLWWDIPNMEIDSYASWKI</sequence>
<accession>A0A699Q6C7</accession>
<dbReference type="GO" id="GO:0003964">
    <property type="term" value="F:RNA-directed DNA polymerase activity"/>
    <property type="evidence" value="ECO:0007669"/>
    <property type="project" value="UniProtKB-KW"/>
</dbReference>
<proteinExistence type="predicted"/>
<organism evidence="2">
    <name type="scientific">Tanacetum cinerariifolium</name>
    <name type="common">Dalmatian daisy</name>
    <name type="synonym">Chrysanthemum cinerariifolium</name>
    <dbReference type="NCBI Taxonomy" id="118510"/>
    <lineage>
        <taxon>Eukaryota</taxon>
        <taxon>Viridiplantae</taxon>
        <taxon>Streptophyta</taxon>
        <taxon>Embryophyta</taxon>
        <taxon>Tracheophyta</taxon>
        <taxon>Spermatophyta</taxon>
        <taxon>Magnoliopsida</taxon>
        <taxon>eudicotyledons</taxon>
        <taxon>Gunneridae</taxon>
        <taxon>Pentapetalae</taxon>
        <taxon>asterids</taxon>
        <taxon>campanulids</taxon>
        <taxon>Asterales</taxon>
        <taxon>Asteraceae</taxon>
        <taxon>Asteroideae</taxon>
        <taxon>Anthemideae</taxon>
        <taxon>Anthemidinae</taxon>
        <taxon>Tanacetum</taxon>
    </lineage>
</organism>
<name>A0A699Q6C7_TANCI</name>